<dbReference type="RefSeq" id="WP_027448732.1">
    <property type="nucleotide sequence ID" value="NZ_AVPF01000139.1"/>
</dbReference>
<name>A0A0A5FWV4_9BACI</name>
<dbReference type="Proteomes" id="UP000030403">
    <property type="component" value="Unassembled WGS sequence"/>
</dbReference>
<keyword evidence="2" id="KW-0808">Transferase</keyword>
<keyword evidence="2" id="KW-0548">Nucleotidyltransferase</keyword>
<dbReference type="PANTHER" id="PTHR43415:SF5">
    <property type="entry name" value="ACETYLTRANSFERASE"/>
    <property type="match status" value="1"/>
</dbReference>
<dbReference type="Pfam" id="PF13302">
    <property type="entry name" value="Acetyltransf_3"/>
    <property type="match status" value="1"/>
</dbReference>
<comment type="caution">
    <text evidence="2">The sequence shown here is derived from an EMBL/GenBank/DDBJ whole genome shotgun (WGS) entry which is preliminary data.</text>
</comment>
<dbReference type="OrthoDB" id="9795206at2"/>
<dbReference type="Gene3D" id="3.40.630.30">
    <property type="match status" value="1"/>
</dbReference>
<feature type="domain" description="N-acetyltransferase" evidence="1">
    <location>
        <begin position="2"/>
        <end position="170"/>
    </location>
</feature>
<proteinExistence type="predicted"/>
<sequence length="177" mass="20604">MIQLRYFTEEDFDLLQSWIHDFTFLHQWAGHSFTYPLTDEQLYKYLKDANQDGSSKLIYKVVDQGSNKVIGHISIGRIDRTNDNARIGRVLIGDSNYLGKGIGTEIVRQCARIIFEDLELNRASLGVFDFNKAAIRSYEKAGFVQEGKLRQARKFGDEYWSLIEMSMLKEEWNAYKD</sequence>
<dbReference type="InterPro" id="IPR000182">
    <property type="entry name" value="GNAT_dom"/>
</dbReference>
<dbReference type="STRING" id="1385511.GCA_000425225_02266"/>
<organism evidence="2 3">
    <name type="scientific">Pontibacillus marinus BH030004 = DSM 16465</name>
    <dbReference type="NCBI Taxonomy" id="1385511"/>
    <lineage>
        <taxon>Bacteria</taxon>
        <taxon>Bacillati</taxon>
        <taxon>Bacillota</taxon>
        <taxon>Bacilli</taxon>
        <taxon>Bacillales</taxon>
        <taxon>Bacillaceae</taxon>
        <taxon>Pontibacillus</taxon>
    </lineage>
</organism>
<dbReference type="AlphaFoldDB" id="A0A0A5FWV4"/>
<accession>A0A0A5FWV4</accession>
<dbReference type="GO" id="GO:0016779">
    <property type="term" value="F:nucleotidyltransferase activity"/>
    <property type="evidence" value="ECO:0007669"/>
    <property type="project" value="UniProtKB-KW"/>
</dbReference>
<dbReference type="CDD" id="cd04301">
    <property type="entry name" value="NAT_SF"/>
    <property type="match status" value="1"/>
</dbReference>
<evidence type="ECO:0000259" key="1">
    <source>
        <dbReference type="PROSITE" id="PS51186"/>
    </source>
</evidence>
<dbReference type="GO" id="GO:0016747">
    <property type="term" value="F:acyltransferase activity, transferring groups other than amino-acyl groups"/>
    <property type="evidence" value="ECO:0007669"/>
    <property type="project" value="InterPro"/>
</dbReference>
<keyword evidence="3" id="KW-1185">Reference proteome</keyword>
<dbReference type="SUPFAM" id="SSF55729">
    <property type="entry name" value="Acyl-CoA N-acyltransferases (Nat)"/>
    <property type="match status" value="1"/>
</dbReference>
<reference evidence="2 3" key="1">
    <citation type="submission" date="2013-08" db="EMBL/GenBank/DDBJ databases">
        <authorList>
            <person name="Huang J."/>
            <person name="Wang G."/>
        </authorList>
    </citation>
    <scope>NUCLEOTIDE SEQUENCE [LARGE SCALE GENOMIC DNA]</scope>
    <source>
        <strain evidence="2 3">BH030004</strain>
    </source>
</reference>
<dbReference type="PANTHER" id="PTHR43415">
    <property type="entry name" value="SPERMIDINE N(1)-ACETYLTRANSFERASE"/>
    <property type="match status" value="1"/>
</dbReference>
<evidence type="ECO:0000313" key="2">
    <source>
        <dbReference type="EMBL" id="KGX83180.1"/>
    </source>
</evidence>
<dbReference type="InterPro" id="IPR016181">
    <property type="entry name" value="Acyl_CoA_acyltransferase"/>
</dbReference>
<dbReference type="EMBL" id="AVPF01000139">
    <property type="protein sequence ID" value="KGX83180.1"/>
    <property type="molecule type" value="Genomic_DNA"/>
</dbReference>
<gene>
    <name evidence="2" type="ORF">N783_05845</name>
</gene>
<dbReference type="eggNOG" id="COG1670">
    <property type="taxonomic scope" value="Bacteria"/>
</dbReference>
<evidence type="ECO:0000313" key="3">
    <source>
        <dbReference type="Proteomes" id="UP000030403"/>
    </source>
</evidence>
<dbReference type="PROSITE" id="PS51186">
    <property type="entry name" value="GNAT"/>
    <property type="match status" value="1"/>
</dbReference>
<protein>
    <submittedName>
        <fullName evidence="2">Aminoglycoside 6-adenylyltransferase</fullName>
    </submittedName>
</protein>